<organism evidence="1 2">
    <name type="scientific">Neglectibacter timonensis</name>
    <dbReference type="NCBI Taxonomy" id="1776382"/>
    <lineage>
        <taxon>Bacteria</taxon>
        <taxon>Bacillati</taxon>
        <taxon>Bacillota</taxon>
        <taxon>Clostridia</taxon>
        <taxon>Eubacteriales</taxon>
        <taxon>Oscillospiraceae</taxon>
        <taxon>Neglectibacter</taxon>
    </lineage>
</organism>
<protein>
    <submittedName>
        <fullName evidence="1">HEAT repeat domain-containing protein</fullName>
    </submittedName>
</protein>
<dbReference type="EMBL" id="JANFZH010000007">
    <property type="protein sequence ID" value="MCQ4839192.1"/>
    <property type="molecule type" value="Genomic_DNA"/>
</dbReference>
<dbReference type="Pfam" id="PF13646">
    <property type="entry name" value="HEAT_2"/>
    <property type="match status" value="1"/>
</dbReference>
<dbReference type="InterPro" id="IPR016024">
    <property type="entry name" value="ARM-type_fold"/>
</dbReference>
<comment type="caution">
    <text evidence="1">The sequence shown here is derived from an EMBL/GenBank/DDBJ whole genome shotgun (WGS) entry which is preliminary data.</text>
</comment>
<dbReference type="RefSeq" id="WP_066867553.1">
    <property type="nucleotide sequence ID" value="NZ_CAJKKG010000011.1"/>
</dbReference>
<evidence type="ECO:0000313" key="2">
    <source>
        <dbReference type="Proteomes" id="UP001524473"/>
    </source>
</evidence>
<dbReference type="Proteomes" id="UP001524473">
    <property type="component" value="Unassembled WGS sequence"/>
</dbReference>
<evidence type="ECO:0000313" key="1">
    <source>
        <dbReference type="EMBL" id="MCQ4839192.1"/>
    </source>
</evidence>
<accession>A0ABT1RWY9</accession>
<dbReference type="Gene3D" id="1.25.10.10">
    <property type="entry name" value="Leucine-rich Repeat Variant"/>
    <property type="match status" value="1"/>
</dbReference>
<dbReference type="SUPFAM" id="SSF48371">
    <property type="entry name" value="ARM repeat"/>
    <property type="match status" value="1"/>
</dbReference>
<name>A0ABT1RWY9_9FIRM</name>
<keyword evidence="2" id="KW-1185">Reference proteome</keyword>
<proteinExistence type="predicted"/>
<reference evidence="1 2" key="1">
    <citation type="submission" date="2022-06" db="EMBL/GenBank/DDBJ databases">
        <title>Isolation of gut microbiota from human fecal samples.</title>
        <authorList>
            <person name="Pamer E.G."/>
            <person name="Barat B."/>
            <person name="Waligurski E."/>
            <person name="Medina S."/>
            <person name="Paddock L."/>
            <person name="Mostad J."/>
        </authorList>
    </citation>
    <scope>NUCLEOTIDE SEQUENCE [LARGE SCALE GENOMIC DNA]</scope>
    <source>
        <strain evidence="1 2">DFI.9.73</strain>
    </source>
</reference>
<sequence>MFGNKLDKIPKLVEGGKEAALIKLAKDKDKTVKLAAIAALGKIGKDDSFNIMVPDMLIDDDPDVRIAAALALGEMKNAHASAHLRYYLEREKDAKVVTAIKQAITSLGGSD</sequence>
<dbReference type="InterPro" id="IPR011989">
    <property type="entry name" value="ARM-like"/>
</dbReference>
<gene>
    <name evidence="1" type="ORF">NE695_04600</name>
</gene>